<dbReference type="Proteomes" id="UP000054564">
    <property type="component" value="Unassembled WGS sequence"/>
</dbReference>
<keyword evidence="1" id="KW-0732">Signal</keyword>
<keyword evidence="3" id="KW-1185">Reference proteome</keyword>
<organism evidence="2 3">
    <name type="scientific">Puccinia striiformis f. sp. tritici PST-78</name>
    <dbReference type="NCBI Taxonomy" id="1165861"/>
    <lineage>
        <taxon>Eukaryota</taxon>
        <taxon>Fungi</taxon>
        <taxon>Dikarya</taxon>
        <taxon>Basidiomycota</taxon>
        <taxon>Pucciniomycotina</taxon>
        <taxon>Pucciniomycetes</taxon>
        <taxon>Pucciniales</taxon>
        <taxon>Pucciniaceae</taxon>
        <taxon>Puccinia</taxon>
    </lineage>
</organism>
<dbReference type="AlphaFoldDB" id="A0A0L0V7Y3"/>
<dbReference type="PANTHER" id="PTHR35567:SF1">
    <property type="entry name" value="CONSERVED FUNGAL PROTEIN (AFU_ORTHOLOGUE AFUA_1G14230)"/>
    <property type="match status" value="1"/>
</dbReference>
<dbReference type="InterPro" id="IPR021851">
    <property type="entry name" value="DUF3455"/>
</dbReference>
<proteinExistence type="predicted"/>
<protein>
    <submittedName>
        <fullName evidence="2">Uncharacterized protein</fullName>
    </submittedName>
</protein>
<dbReference type="EMBL" id="AJIL01000097">
    <property type="protein sequence ID" value="KNE95387.1"/>
    <property type="molecule type" value="Genomic_DNA"/>
</dbReference>
<evidence type="ECO:0000313" key="2">
    <source>
        <dbReference type="EMBL" id="KNE95387.1"/>
    </source>
</evidence>
<reference evidence="3" key="1">
    <citation type="submission" date="2014-03" db="EMBL/GenBank/DDBJ databases">
        <title>The Genome Sequence of Puccinia striiformis f. sp. tritici PST-78.</title>
        <authorList>
            <consortium name="The Broad Institute Genome Sequencing Platform"/>
            <person name="Cuomo C."/>
            <person name="Hulbert S."/>
            <person name="Chen X."/>
            <person name="Walker B."/>
            <person name="Young S.K."/>
            <person name="Zeng Q."/>
            <person name="Gargeya S."/>
            <person name="Fitzgerald M."/>
            <person name="Haas B."/>
            <person name="Abouelleil A."/>
            <person name="Alvarado L."/>
            <person name="Arachchi H.M."/>
            <person name="Berlin A.M."/>
            <person name="Chapman S.B."/>
            <person name="Goldberg J."/>
            <person name="Griggs A."/>
            <person name="Gujja S."/>
            <person name="Hansen M."/>
            <person name="Howarth C."/>
            <person name="Imamovic A."/>
            <person name="Larimer J."/>
            <person name="McCowan C."/>
            <person name="Montmayeur A."/>
            <person name="Murphy C."/>
            <person name="Neiman D."/>
            <person name="Pearson M."/>
            <person name="Priest M."/>
            <person name="Roberts A."/>
            <person name="Saif S."/>
            <person name="Shea T."/>
            <person name="Sisk P."/>
            <person name="Sykes S."/>
            <person name="Wortman J."/>
            <person name="Nusbaum C."/>
            <person name="Birren B."/>
        </authorList>
    </citation>
    <scope>NUCLEOTIDE SEQUENCE [LARGE SCALE GENOMIC DNA]</scope>
    <source>
        <strain evidence="3">race PST-78</strain>
    </source>
</reference>
<dbReference type="OrthoDB" id="2497015at2759"/>
<gene>
    <name evidence="2" type="ORF">PSTG_11240</name>
</gene>
<evidence type="ECO:0000313" key="3">
    <source>
        <dbReference type="Proteomes" id="UP000054564"/>
    </source>
</evidence>
<evidence type="ECO:0000256" key="1">
    <source>
        <dbReference type="SAM" id="SignalP"/>
    </source>
</evidence>
<name>A0A0L0V7Y3_9BASI</name>
<dbReference type="PANTHER" id="PTHR35567">
    <property type="entry name" value="MALATE DEHYDROGENASE (AFU_ORTHOLOGUE AFUA_2G13800)"/>
    <property type="match status" value="1"/>
</dbReference>
<accession>A0A0L0V7Y3</accession>
<sequence>MLHHLRLLVLTRCIGVLLMAQVIAAADIVLPASGSLKVPVGQKMVIRTLGSGNQIYKCDPASLQWTSAGATAVLFDVTKTPNPEGLPEAVMRGDRSVRPRLDLKDFSHIGNHFFSKDVKPVPIFRIKNREIRTAEIGSEKSPGSPDRIIKLKVTQGTLAKTVFQTSTSGGQLDVQFAGACTKADFGNTIQQPYAALYTFFA</sequence>
<dbReference type="Pfam" id="PF11937">
    <property type="entry name" value="DUF3455"/>
    <property type="match status" value="1"/>
</dbReference>
<feature type="chain" id="PRO_5005548906" evidence="1">
    <location>
        <begin position="26"/>
        <end position="201"/>
    </location>
</feature>
<comment type="caution">
    <text evidence="2">The sequence shown here is derived from an EMBL/GenBank/DDBJ whole genome shotgun (WGS) entry which is preliminary data.</text>
</comment>
<feature type="signal peptide" evidence="1">
    <location>
        <begin position="1"/>
        <end position="25"/>
    </location>
</feature>